<reference evidence="1" key="1">
    <citation type="submission" date="2020-01" db="EMBL/GenBank/DDBJ databases">
        <authorList>
            <person name="Mishra B."/>
        </authorList>
    </citation>
    <scope>NUCLEOTIDE SEQUENCE [LARGE SCALE GENOMIC DNA]</scope>
</reference>
<dbReference type="Proteomes" id="UP000467841">
    <property type="component" value="Unassembled WGS sequence"/>
</dbReference>
<keyword evidence="2" id="KW-1185">Reference proteome</keyword>
<dbReference type="EMBL" id="CACVBM020001052">
    <property type="protein sequence ID" value="CAA7027234.1"/>
    <property type="molecule type" value="Genomic_DNA"/>
</dbReference>
<evidence type="ECO:0000313" key="1">
    <source>
        <dbReference type="EMBL" id="CAA7027234.1"/>
    </source>
</evidence>
<comment type="caution">
    <text evidence="1">The sequence shown here is derived from an EMBL/GenBank/DDBJ whole genome shotgun (WGS) entry which is preliminary data.</text>
</comment>
<gene>
    <name evidence="1" type="ORF">MERR_LOCUS14469</name>
</gene>
<proteinExistence type="predicted"/>
<dbReference type="AlphaFoldDB" id="A0A6D2IEE9"/>
<protein>
    <submittedName>
        <fullName evidence="1">Uncharacterized protein</fullName>
    </submittedName>
</protein>
<dbReference type="OrthoDB" id="10569545at2759"/>
<sequence>MSFEFLLLLRRLLLCEIRRRRRGEIRAVDRSGVDSESDVSFDVREKTSLVERVSLDSGFGFRQRNRGAGDFDAAEELPGLIIAAVIVNGDVDSLVSQTSEVTDVEN</sequence>
<organism evidence="1 2">
    <name type="scientific">Microthlaspi erraticum</name>
    <dbReference type="NCBI Taxonomy" id="1685480"/>
    <lineage>
        <taxon>Eukaryota</taxon>
        <taxon>Viridiplantae</taxon>
        <taxon>Streptophyta</taxon>
        <taxon>Embryophyta</taxon>
        <taxon>Tracheophyta</taxon>
        <taxon>Spermatophyta</taxon>
        <taxon>Magnoliopsida</taxon>
        <taxon>eudicotyledons</taxon>
        <taxon>Gunneridae</taxon>
        <taxon>Pentapetalae</taxon>
        <taxon>rosids</taxon>
        <taxon>malvids</taxon>
        <taxon>Brassicales</taxon>
        <taxon>Brassicaceae</taxon>
        <taxon>Coluteocarpeae</taxon>
        <taxon>Microthlaspi</taxon>
    </lineage>
</organism>
<evidence type="ECO:0000313" key="2">
    <source>
        <dbReference type="Proteomes" id="UP000467841"/>
    </source>
</evidence>
<accession>A0A6D2IEE9</accession>
<name>A0A6D2IEE9_9BRAS</name>